<sequence>MTGLHDKRATSESRRAKRPERSKPESKVAEPPARRAKRAESHVPLRKRESARLARPPRPLDSDLEGAVAPPPPPPPSPPARRAETPAPPPKRRAARVARPPRPLDSDSEGAVASPPPPARRVEAPAPPPKPEHSVPPNWHRTAYRLRNRVVRDTSNRKLAPSRYDNGIEIKHDPTWQTPTCARVALEHYNNMNQGDEHEMVKPVSSHVFVFNGIWFHANFLAKRKGATNCVDLVPKYFFAESEIVGTRKISCVSCVKLDPGNPKNNGGCSLCSENILHPAGGGYHSAQARSVRHAPGGLQISFKF</sequence>
<evidence type="ECO:0000313" key="3">
    <source>
        <dbReference type="EMBL" id="VAI51177.1"/>
    </source>
</evidence>
<dbReference type="EMBL" id="LT934121">
    <property type="protein sequence ID" value="VAI51177.1"/>
    <property type="molecule type" value="Genomic_DNA"/>
</dbReference>
<evidence type="ECO:0000256" key="1">
    <source>
        <dbReference type="SAM" id="MobiDB-lite"/>
    </source>
</evidence>
<organism evidence="3 4">
    <name type="scientific">Triticum turgidum subsp. durum</name>
    <name type="common">Durum wheat</name>
    <name type="synonym">Triticum durum</name>
    <dbReference type="NCBI Taxonomy" id="4567"/>
    <lineage>
        <taxon>Eukaryota</taxon>
        <taxon>Viridiplantae</taxon>
        <taxon>Streptophyta</taxon>
        <taxon>Embryophyta</taxon>
        <taxon>Tracheophyta</taxon>
        <taxon>Spermatophyta</taxon>
        <taxon>Magnoliopsida</taxon>
        <taxon>Liliopsida</taxon>
        <taxon>Poales</taxon>
        <taxon>Poaceae</taxon>
        <taxon>BOP clade</taxon>
        <taxon>Pooideae</taxon>
        <taxon>Triticodae</taxon>
        <taxon>Triticeae</taxon>
        <taxon>Triticinae</taxon>
        <taxon>Triticum</taxon>
    </lineage>
</organism>
<dbReference type="AlphaFoldDB" id="A0A9R1B4J2"/>
<name>A0A9R1B4J2_TRITD</name>
<evidence type="ECO:0000313" key="4">
    <source>
        <dbReference type="Proteomes" id="UP000324705"/>
    </source>
</evidence>
<protein>
    <recommendedName>
        <fullName evidence="2">DUF3615 domain-containing protein</fullName>
    </recommendedName>
</protein>
<feature type="compositionally biased region" description="Pro residues" evidence="1">
    <location>
        <begin position="114"/>
        <end position="129"/>
    </location>
</feature>
<dbReference type="PANTHER" id="PTHR34710">
    <property type="entry name" value="OS03G0834100 PROTEIN"/>
    <property type="match status" value="1"/>
</dbReference>
<feature type="compositionally biased region" description="Pro residues" evidence="1">
    <location>
        <begin position="69"/>
        <end position="79"/>
    </location>
</feature>
<reference evidence="3 4" key="1">
    <citation type="submission" date="2017-09" db="EMBL/GenBank/DDBJ databases">
        <authorList>
            <consortium name="International Durum Wheat Genome Sequencing Consortium (IDWGSC)"/>
            <person name="Milanesi L."/>
        </authorList>
    </citation>
    <scope>NUCLEOTIDE SEQUENCE [LARGE SCALE GENOMIC DNA]</scope>
    <source>
        <strain evidence="4">cv. Svevo</strain>
    </source>
</reference>
<accession>A0A9R1B4J2</accession>
<keyword evidence="4" id="KW-1185">Reference proteome</keyword>
<evidence type="ECO:0000259" key="2">
    <source>
        <dbReference type="Pfam" id="PF12274"/>
    </source>
</evidence>
<dbReference type="PANTHER" id="PTHR34710:SF15">
    <property type="entry name" value="OS03G0834100 PROTEIN"/>
    <property type="match status" value="1"/>
</dbReference>
<feature type="domain" description="DUF3615" evidence="2">
    <location>
        <begin position="183"/>
        <end position="279"/>
    </location>
</feature>
<feature type="compositionally biased region" description="Basic and acidic residues" evidence="1">
    <location>
        <begin position="1"/>
        <end position="28"/>
    </location>
</feature>
<dbReference type="Pfam" id="PF12274">
    <property type="entry name" value="DUF3615"/>
    <property type="match status" value="1"/>
</dbReference>
<dbReference type="Proteomes" id="UP000324705">
    <property type="component" value="Chromosome 6A"/>
</dbReference>
<dbReference type="Gramene" id="TRITD6Av1G216780.2">
    <property type="protein sequence ID" value="TRITD6Av1G216780.2"/>
    <property type="gene ID" value="TRITD6Av1G216780"/>
</dbReference>
<gene>
    <name evidence="3" type="ORF">TRITD_6Av1G216780</name>
</gene>
<feature type="region of interest" description="Disordered" evidence="1">
    <location>
        <begin position="1"/>
        <end position="139"/>
    </location>
</feature>
<dbReference type="InterPro" id="IPR022059">
    <property type="entry name" value="DUF3615"/>
</dbReference>
<feature type="compositionally biased region" description="Basic and acidic residues" evidence="1">
    <location>
        <begin position="38"/>
        <end position="52"/>
    </location>
</feature>
<proteinExistence type="predicted"/>